<feature type="region of interest" description="Disordered" evidence="6">
    <location>
        <begin position="301"/>
        <end position="427"/>
    </location>
</feature>
<evidence type="ECO:0000256" key="6">
    <source>
        <dbReference type="SAM" id="MobiDB-lite"/>
    </source>
</evidence>
<dbReference type="RefSeq" id="WP_264248513.1">
    <property type="nucleotide sequence ID" value="NZ_CP107567.1"/>
</dbReference>
<dbReference type="PANTHER" id="PTHR43289:SF34">
    <property type="entry name" value="SERINE_THREONINE-PROTEIN KINASE YBDM-RELATED"/>
    <property type="match status" value="1"/>
</dbReference>
<feature type="compositionally biased region" description="Polar residues" evidence="6">
    <location>
        <begin position="399"/>
        <end position="414"/>
    </location>
</feature>
<evidence type="ECO:0000313" key="10">
    <source>
        <dbReference type="Proteomes" id="UP001163878"/>
    </source>
</evidence>
<feature type="domain" description="Protein kinase" evidence="8">
    <location>
        <begin position="25"/>
        <end position="289"/>
    </location>
</feature>
<reference evidence="9" key="1">
    <citation type="submission" date="2022-10" db="EMBL/GenBank/DDBJ databases">
        <title>Cytochrome P450 Catalyzes Benzene Ring Formation in the Biosynthesis of Trialkyl-Substituted Aromatic Polyketides.</title>
        <authorList>
            <person name="Zhao E."/>
            <person name="Ge H."/>
        </authorList>
    </citation>
    <scope>NUCLEOTIDE SEQUENCE</scope>
    <source>
        <strain evidence="9">NA0869</strain>
    </source>
</reference>
<dbReference type="PROSITE" id="PS50011">
    <property type="entry name" value="PROTEIN_KINASE_DOM"/>
    <property type="match status" value="1"/>
</dbReference>
<gene>
    <name evidence="9" type="ORF">OGH68_30570</name>
</gene>
<dbReference type="InterPro" id="IPR008271">
    <property type="entry name" value="Ser/Thr_kinase_AS"/>
</dbReference>
<evidence type="ECO:0000313" key="9">
    <source>
        <dbReference type="EMBL" id="UYQ65378.1"/>
    </source>
</evidence>
<feature type="compositionally biased region" description="Polar residues" evidence="6">
    <location>
        <begin position="465"/>
        <end position="488"/>
    </location>
</feature>
<keyword evidence="2 5" id="KW-0547">Nucleotide-binding</keyword>
<dbReference type="InterPro" id="IPR000719">
    <property type="entry name" value="Prot_kinase_dom"/>
</dbReference>
<dbReference type="PROSITE" id="PS00108">
    <property type="entry name" value="PROTEIN_KINASE_ST"/>
    <property type="match status" value="1"/>
</dbReference>
<dbReference type="PROSITE" id="PS00107">
    <property type="entry name" value="PROTEIN_KINASE_ATP"/>
    <property type="match status" value="1"/>
</dbReference>
<protein>
    <submittedName>
        <fullName evidence="9">Serine/threonine protein kinase</fullName>
    </submittedName>
</protein>
<name>A0ABY6IED4_STRPE</name>
<dbReference type="InterPro" id="IPR017441">
    <property type="entry name" value="Protein_kinase_ATP_BS"/>
</dbReference>
<evidence type="ECO:0000256" key="7">
    <source>
        <dbReference type="SAM" id="Phobius"/>
    </source>
</evidence>
<evidence type="ECO:0000259" key="8">
    <source>
        <dbReference type="PROSITE" id="PS50011"/>
    </source>
</evidence>
<dbReference type="EMBL" id="CP107567">
    <property type="protein sequence ID" value="UYQ65378.1"/>
    <property type="molecule type" value="Genomic_DNA"/>
</dbReference>
<keyword evidence="9" id="KW-0723">Serine/threonine-protein kinase</keyword>
<dbReference type="InterPro" id="IPR011009">
    <property type="entry name" value="Kinase-like_dom_sf"/>
</dbReference>
<dbReference type="Proteomes" id="UP001163878">
    <property type="component" value="Chromosome"/>
</dbReference>
<keyword evidence="3 9" id="KW-0418">Kinase</keyword>
<dbReference type="Pfam" id="PF00069">
    <property type="entry name" value="Pkinase"/>
    <property type="match status" value="1"/>
</dbReference>
<keyword evidence="1" id="KW-0808">Transferase</keyword>
<dbReference type="PANTHER" id="PTHR43289">
    <property type="entry name" value="MITOGEN-ACTIVATED PROTEIN KINASE KINASE KINASE 20-RELATED"/>
    <property type="match status" value="1"/>
</dbReference>
<sequence>MSGRAHQGTVFQPLGEDDPKHVAGYRIAARLGAGGMGKVYLSYTPGGRAVAIKVIRPDFGQDAEFRRRFAQEVQAAQRVQGLFTAPVIDADADAEQPWLATAYVPGPSLADAVAQHGKLPVETVLLLVAGIAEALQIIHGAGIVHRDLKPANVLLAADGPRVIDFGIARAADATSLTSSGVTIGTPSFMAPEQAAGSHVTPATDIFALGQITAYAATGRAAFGEGTSHGVLYRIVHEEPDLTELPEQLRELVTRCMVKEPEGRPSVAEILSICQAANGETVLRRPEEWLPSVVAAEITTRKAAPAPPATPAAGQPPVTPPAPAAAAPTHAPTAHAAPSTPPPGFGPAPQTHQQPPVQPQSPVPPQAQQPAATHPQPHAQPTYGYPQAAQTAPGYGYPQTGPNPQQHTGPQQYGTVASPVPAATPPKKKNKVRNFAIAVLVTLVVGGAAGAGAYMALSGDDKDKTNQSQGKGEPSANSTPKQETPSGSATPGGEGDGLDTAPGDPLPAPEPKTYTGIDIVDNYHIFLDHDPIKPLDDDSNADFEYEGGISQVETENGRMILLRSGQAGDLDTCRSDTRYTSTIEMGLLSKGSQICVLTDSGHVGLVTYQGKSSENDASRFITVDVTVWRNAMDPLPSS</sequence>
<feature type="transmembrane region" description="Helical" evidence="7">
    <location>
        <begin position="434"/>
        <end position="456"/>
    </location>
</feature>
<dbReference type="Gene3D" id="1.10.510.10">
    <property type="entry name" value="Transferase(Phosphotransferase) domain 1"/>
    <property type="match status" value="1"/>
</dbReference>
<evidence type="ECO:0000256" key="2">
    <source>
        <dbReference type="ARBA" id="ARBA00022741"/>
    </source>
</evidence>
<feature type="compositionally biased region" description="Low complexity" evidence="6">
    <location>
        <begin position="367"/>
        <end position="381"/>
    </location>
</feature>
<evidence type="ECO:0000256" key="4">
    <source>
        <dbReference type="ARBA" id="ARBA00022840"/>
    </source>
</evidence>
<evidence type="ECO:0000256" key="3">
    <source>
        <dbReference type="ARBA" id="ARBA00022777"/>
    </source>
</evidence>
<organism evidence="9 10">
    <name type="scientific">Streptomyces peucetius</name>
    <dbReference type="NCBI Taxonomy" id="1950"/>
    <lineage>
        <taxon>Bacteria</taxon>
        <taxon>Bacillati</taxon>
        <taxon>Actinomycetota</taxon>
        <taxon>Actinomycetes</taxon>
        <taxon>Kitasatosporales</taxon>
        <taxon>Streptomycetaceae</taxon>
        <taxon>Streptomyces</taxon>
    </lineage>
</organism>
<dbReference type="SMART" id="SM00220">
    <property type="entry name" value="S_TKc"/>
    <property type="match status" value="1"/>
</dbReference>
<keyword evidence="4 5" id="KW-0067">ATP-binding</keyword>
<feature type="compositionally biased region" description="Pro residues" evidence="6">
    <location>
        <begin position="355"/>
        <end position="366"/>
    </location>
</feature>
<keyword evidence="10" id="KW-1185">Reference proteome</keyword>
<proteinExistence type="predicted"/>
<dbReference type="Gene3D" id="3.30.200.20">
    <property type="entry name" value="Phosphorylase Kinase, domain 1"/>
    <property type="match status" value="1"/>
</dbReference>
<accession>A0ABY6IED4</accession>
<feature type="compositionally biased region" description="Low complexity" evidence="6">
    <location>
        <begin position="323"/>
        <end position="337"/>
    </location>
</feature>
<dbReference type="CDD" id="cd14014">
    <property type="entry name" value="STKc_PknB_like"/>
    <property type="match status" value="1"/>
</dbReference>
<evidence type="ECO:0000256" key="5">
    <source>
        <dbReference type="PROSITE-ProRule" id="PRU10141"/>
    </source>
</evidence>
<evidence type="ECO:0000256" key="1">
    <source>
        <dbReference type="ARBA" id="ARBA00022679"/>
    </source>
</evidence>
<feature type="binding site" evidence="5">
    <location>
        <position position="53"/>
    </location>
    <ligand>
        <name>ATP</name>
        <dbReference type="ChEBI" id="CHEBI:30616"/>
    </ligand>
</feature>
<keyword evidence="7" id="KW-0812">Transmembrane</keyword>
<dbReference type="SUPFAM" id="SSF56112">
    <property type="entry name" value="Protein kinase-like (PK-like)"/>
    <property type="match status" value="1"/>
</dbReference>
<keyword evidence="7" id="KW-1133">Transmembrane helix</keyword>
<feature type="region of interest" description="Disordered" evidence="6">
    <location>
        <begin position="459"/>
        <end position="513"/>
    </location>
</feature>
<dbReference type="GO" id="GO:0004674">
    <property type="term" value="F:protein serine/threonine kinase activity"/>
    <property type="evidence" value="ECO:0007669"/>
    <property type="project" value="UniProtKB-KW"/>
</dbReference>
<keyword evidence="7" id="KW-0472">Membrane</keyword>